<evidence type="ECO:0000313" key="3">
    <source>
        <dbReference type="Proteomes" id="UP001216638"/>
    </source>
</evidence>
<feature type="region of interest" description="Disordered" evidence="1">
    <location>
        <begin position="257"/>
        <end position="292"/>
    </location>
</feature>
<organism evidence="2 3">
    <name type="scientific">Malassezia brasiliensis</name>
    <dbReference type="NCBI Taxonomy" id="1821822"/>
    <lineage>
        <taxon>Eukaryota</taxon>
        <taxon>Fungi</taxon>
        <taxon>Dikarya</taxon>
        <taxon>Basidiomycota</taxon>
        <taxon>Ustilaginomycotina</taxon>
        <taxon>Malasseziomycetes</taxon>
        <taxon>Malasseziales</taxon>
        <taxon>Malasseziaceae</taxon>
        <taxon>Malassezia</taxon>
    </lineage>
</organism>
<dbReference type="Proteomes" id="UP001216638">
    <property type="component" value="Chromosome 3"/>
</dbReference>
<protein>
    <submittedName>
        <fullName evidence="2">Uncharacterized protein</fullName>
    </submittedName>
</protein>
<reference evidence="2" key="1">
    <citation type="submission" date="2023-03" db="EMBL/GenBank/DDBJ databases">
        <title>Mating type loci evolution in Malassezia.</title>
        <authorList>
            <person name="Coelho M.A."/>
        </authorList>
    </citation>
    <scope>NUCLEOTIDE SEQUENCE</scope>
    <source>
        <strain evidence="2">CBS 14135</strain>
    </source>
</reference>
<evidence type="ECO:0000256" key="1">
    <source>
        <dbReference type="SAM" id="MobiDB-lite"/>
    </source>
</evidence>
<gene>
    <name evidence="2" type="ORF">MBRA1_002970</name>
</gene>
<proteinExistence type="predicted"/>
<dbReference type="AlphaFoldDB" id="A0AAF0DUF4"/>
<evidence type="ECO:0000313" key="2">
    <source>
        <dbReference type="EMBL" id="WFC96313.1"/>
    </source>
</evidence>
<name>A0AAF0DUF4_9BASI</name>
<feature type="region of interest" description="Disordered" evidence="1">
    <location>
        <begin position="32"/>
        <end position="86"/>
    </location>
</feature>
<accession>A0AAF0DUF4</accession>
<dbReference type="EMBL" id="CP119953">
    <property type="protein sequence ID" value="WFC96313.1"/>
    <property type="molecule type" value="Genomic_DNA"/>
</dbReference>
<feature type="compositionally biased region" description="Low complexity" evidence="1">
    <location>
        <begin position="257"/>
        <end position="271"/>
    </location>
</feature>
<keyword evidence="3" id="KW-1185">Reference proteome</keyword>
<sequence>MDAAEEEDAAFRAQLATFAYAPVAHGASVREEYAASDPPVRQRAARAPFAPKAVTNTAPTDGAAARRSPTKPRTSAPPPPPSCLDTLPREAIRMLPRCALCASHFAASHSAAKRRTHLVACAAARAVPDSALRNQVLEQIRAELETEYARYHDAQARRTLLDTLLPSAAPAPRWHRWAAQLPLATPTRLMPASEAHRAAHTTLATLLPRLTPSIPPEPCRLRRRRRPAPHALPAPLYEAAYRTPRRILDDVVAALDSRASAAQAPSSPGTASEDEAYVATSDVDEAGSVPGR</sequence>